<dbReference type="STRING" id="1314781.A0A165QXY9"/>
<evidence type="ECO:0000256" key="1">
    <source>
        <dbReference type="SAM" id="MobiDB-lite"/>
    </source>
</evidence>
<feature type="transmembrane region" description="Helical" evidence="2">
    <location>
        <begin position="220"/>
        <end position="240"/>
    </location>
</feature>
<keyword evidence="2" id="KW-0472">Membrane</keyword>
<proteinExistence type="predicted"/>
<feature type="compositionally biased region" description="Polar residues" evidence="1">
    <location>
        <begin position="83"/>
        <end position="97"/>
    </location>
</feature>
<feature type="transmembrane region" description="Helical" evidence="2">
    <location>
        <begin position="27"/>
        <end position="58"/>
    </location>
</feature>
<keyword evidence="2" id="KW-0812">Transmembrane</keyword>
<feature type="compositionally biased region" description="Polar residues" evidence="1">
    <location>
        <begin position="482"/>
        <end position="493"/>
    </location>
</feature>
<dbReference type="OrthoDB" id="3351491at2759"/>
<keyword evidence="4" id="KW-1185">Reference proteome</keyword>
<feature type="compositionally biased region" description="Low complexity" evidence="1">
    <location>
        <begin position="686"/>
        <end position="699"/>
    </location>
</feature>
<feature type="compositionally biased region" description="Low complexity" evidence="1">
    <location>
        <begin position="383"/>
        <end position="392"/>
    </location>
</feature>
<name>A0A165QXY9_EXIGL</name>
<dbReference type="InParanoid" id="A0A165QXY9"/>
<protein>
    <submittedName>
        <fullName evidence="3">Uncharacterized protein</fullName>
    </submittedName>
</protein>
<feature type="region of interest" description="Disordered" evidence="1">
    <location>
        <begin position="69"/>
        <end position="98"/>
    </location>
</feature>
<dbReference type="AlphaFoldDB" id="A0A165QXY9"/>
<feature type="compositionally biased region" description="Polar residues" evidence="1">
    <location>
        <begin position="362"/>
        <end position="371"/>
    </location>
</feature>
<reference evidence="3 4" key="1">
    <citation type="journal article" date="2016" name="Mol. Biol. Evol.">
        <title>Comparative Genomics of Early-Diverging Mushroom-Forming Fungi Provides Insights into the Origins of Lignocellulose Decay Capabilities.</title>
        <authorList>
            <person name="Nagy L.G."/>
            <person name="Riley R."/>
            <person name="Tritt A."/>
            <person name="Adam C."/>
            <person name="Daum C."/>
            <person name="Floudas D."/>
            <person name="Sun H."/>
            <person name="Yadav J.S."/>
            <person name="Pangilinan J."/>
            <person name="Larsson K.H."/>
            <person name="Matsuura K."/>
            <person name="Barry K."/>
            <person name="Labutti K."/>
            <person name="Kuo R."/>
            <person name="Ohm R.A."/>
            <person name="Bhattacharya S.S."/>
            <person name="Shirouzu T."/>
            <person name="Yoshinaga Y."/>
            <person name="Martin F.M."/>
            <person name="Grigoriev I.V."/>
            <person name="Hibbett D.S."/>
        </authorList>
    </citation>
    <scope>NUCLEOTIDE SEQUENCE [LARGE SCALE GENOMIC DNA]</scope>
    <source>
        <strain evidence="3 4">HHB12029</strain>
    </source>
</reference>
<feature type="region of interest" description="Disordered" evidence="1">
    <location>
        <begin position="474"/>
        <end position="538"/>
    </location>
</feature>
<feature type="transmembrane region" description="Helical" evidence="2">
    <location>
        <begin position="104"/>
        <end position="124"/>
    </location>
</feature>
<keyword evidence="2" id="KW-1133">Transmembrane helix</keyword>
<feature type="region of interest" description="Disordered" evidence="1">
    <location>
        <begin position="332"/>
        <end position="371"/>
    </location>
</feature>
<dbReference type="Proteomes" id="UP000077266">
    <property type="component" value="Unassembled WGS sequence"/>
</dbReference>
<gene>
    <name evidence="3" type="ORF">EXIGLDRAFT_716216</name>
</gene>
<organism evidence="3 4">
    <name type="scientific">Exidia glandulosa HHB12029</name>
    <dbReference type="NCBI Taxonomy" id="1314781"/>
    <lineage>
        <taxon>Eukaryota</taxon>
        <taxon>Fungi</taxon>
        <taxon>Dikarya</taxon>
        <taxon>Basidiomycota</taxon>
        <taxon>Agaricomycotina</taxon>
        <taxon>Agaricomycetes</taxon>
        <taxon>Auriculariales</taxon>
        <taxon>Exidiaceae</taxon>
        <taxon>Exidia</taxon>
    </lineage>
</organism>
<feature type="region of interest" description="Disordered" evidence="1">
    <location>
        <begin position="383"/>
        <end position="452"/>
    </location>
</feature>
<feature type="region of interest" description="Disordered" evidence="1">
    <location>
        <begin position="661"/>
        <end position="699"/>
    </location>
</feature>
<accession>A0A165QXY9</accession>
<evidence type="ECO:0000313" key="3">
    <source>
        <dbReference type="EMBL" id="KZW04221.1"/>
    </source>
</evidence>
<sequence length="699" mass="74286">MPWGREVSNGLNDPSLDRFVRDASDRLIAAFFLGWLFLFACERLVLDPVLANAVSALFRRVSRRRLRPNSPNYADPPNIVLSEKSSGLDTPTNSLTPHSERSRLTFSMTICFAMAALADAISLGNFSAKSGSAACAFLVAWATMAAQAARITGLLKLSFDLVALGVKRWQLIAIWSWLCAGIVLMFVNSATSVGNLADLDFSPATAVCNRKHFLPTSIPLSLVNIVIEAFCSIKFFLLAAPDFLSGADRLRAVLDIGVLRALSLLLLDLLTIAPAAAFFTISADFVPFSIGALFVVAAFNYRPRSAYRASSIAFTVSPSPGSRIAPLVRLSTPERPPSRLSLGSLVHPPVSRLHRSLPPTPRHSTGGESSYGSVLHIRDLGLSSSASPSSAVSKEDDARSTRRHPAPHPSRAPLSPPPGIPLPPLPRSPPRAQELTVPDWRGSVVSPSSEGGTLEPAIVKLAYREALQAFSRDNYPPWKRSSIPSAPQATARNEPSAPLPRVPSSIIEFASPSRTSTATTLGHSTAHRGSPASQLPPVDLPPVPPQISIQLPSAASPADHHRIVPPPQSEAVSPAGSSVIFGSDVVRGPQRSNTVSTRDIRASIDSALPSAAPTVDVLRRASTISSRIPRPSEDLSVVYEDALLGGAAPARYRPTFGESAFRSAGVLPRDPQRSDSNEQSDSSHPSHNSAGTSSNSGAA</sequence>
<evidence type="ECO:0000256" key="2">
    <source>
        <dbReference type="SAM" id="Phobius"/>
    </source>
</evidence>
<feature type="transmembrane region" description="Helical" evidence="2">
    <location>
        <begin position="169"/>
        <end position="187"/>
    </location>
</feature>
<feature type="transmembrane region" description="Helical" evidence="2">
    <location>
        <begin position="252"/>
        <end position="279"/>
    </location>
</feature>
<feature type="compositionally biased region" description="Polar residues" evidence="1">
    <location>
        <begin position="512"/>
        <end position="523"/>
    </location>
</feature>
<dbReference type="EMBL" id="KV425882">
    <property type="protein sequence ID" value="KZW04221.1"/>
    <property type="molecule type" value="Genomic_DNA"/>
</dbReference>
<evidence type="ECO:0000313" key="4">
    <source>
        <dbReference type="Proteomes" id="UP000077266"/>
    </source>
</evidence>
<feature type="compositionally biased region" description="Pro residues" evidence="1">
    <location>
        <begin position="407"/>
        <end position="429"/>
    </location>
</feature>